<organism evidence="2 3">
    <name type="scientific">Faecalibacterium prausnitzii</name>
    <dbReference type="NCBI Taxonomy" id="853"/>
    <lineage>
        <taxon>Bacteria</taxon>
        <taxon>Bacillati</taxon>
        <taxon>Bacillota</taxon>
        <taxon>Clostridia</taxon>
        <taxon>Eubacteriales</taxon>
        <taxon>Oscillospiraceae</taxon>
        <taxon>Faecalibacterium</taxon>
    </lineage>
</organism>
<dbReference type="RefSeq" id="WP_158400351.1">
    <property type="nucleotide sequence ID" value="NZ_JAQETD010000002.1"/>
</dbReference>
<proteinExistence type="predicted"/>
<accession>A0A329U0Z6</accession>
<dbReference type="AlphaFoldDB" id="A0A329U0Z6"/>
<evidence type="ECO:0000313" key="3">
    <source>
        <dbReference type="Proteomes" id="UP000251144"/>
    </source>
</evidence>
<evidence type="ECO:0000313" key="2">
    <source>
        <dbReference type="EMBL" id="RAW55039.1"/>
    </source>
</evidence>
<feature type="region of interest" description="Disordered" evidence="1">
    <location>
        <begin position="1"/>
        <end position="21"/>
    </location>
</feature>
<sequence length="98" mass="10734">MKFDDTPSREEREDFWLDLGPASAYEGLDCCETARRDGDASPDGLAHGFEGAESPEDLVAPPDDDPDSEPVPHLPPQLKALEWLDTMGSPDDVPPIDR</sequence>
<feature type="compositionally biased region" description="Basic and acidic residues" evidence="1">
    <location>
        <begin position="1"/>
        <end position="15"/>
    </location>
</feature>
<protein>
    <submittedName>
        <fullName evidence="2">Uncharacterized protein</fullName>
    </submittedName>
</protein>
<dbReference type="Proteomes" id="UP000251144">
    <property type="component" value="Unassembled WGS sequence"/>
</dbReference>
<dbReference type="OrthoDB" id="1862827at2"/>
<evidence type="ECO:0000256" key="1">
    <source>
        <dbReference type="SAM" id="MobiDB-lite"/>
    </source>
</evidence>
<gene>
    <name evidence="2" type="ORF">C4N26_03515</name>
</gene>
<reference evidence="2 3" key="1">
    <citation type="submission" date="2018-02" db="EMBL/GenBank/DDBJ databases">
        <title>Complete genome sequencing of Faecalibacterium prausnitzii strains isolated from the human gut.</title>
        <authorList>
            <person name="Fitzgerald B.C."/>
            <person name="Shkoporov A.N."/>
            <person name="Ross P.R."/>
            <person name="Hill C."/>
        </authorList>
    </citation>
    <scope>NUCLEOTIDE SEQUENCE [LARGE SCALE GENOMIC DNA]</scope>
    <source>
        <strain evidence="2 3">APC942/32-1</strain>
    </source>
</reference>
<comment type="caution">
    <text evidence="2">The sequence shown here is derived from an EMBL/GenBank/DDBJ whole genome shotgun (WGS) entry which is preliminary data.</text>
</comment>
<name>A0A329U0Z6_9FIRM</name>
<feature type="region of interest" description="Disordered" evidence="1">
    <location>
        <begin position="33"/>
        <end position="75"/>
    </location>
</feature>
<dbReference type="EMBL" id="PRLB01000002">
    <property type="protein sequence ID" value="RAW55039.1"/>
    <property type="molecule type" value="Genomic_DNA"/>
</dbReference>